<organism evidence="3 4">
    <name type="scientific">Brassica carinata</name>
    <name type="common">Ethiopian mustard</name>
    <name type="synonym">Abyssinian cabbage</name>
    <dbReference type="NCBI Taxonomy" id="52824"/>
    <lineage>
        <taxon>Eukaryota</taxon>
        <taxon>Viridiplantae</taxon>
        <taxon>Streptophyta</taxon>
        <taxon>Embryophyta</taxon>
        <taxon>Tracheophyta</taxon>
        <taxon>Spermatophyta</taxon>
        <taxon>Magnoliopsida</taxon>
        <taxon>eudicotyledons</taxon>
        <taxon>Gunneridae</taxon>
        <taxon>Pentapetalae</taxon>
        <taxon>rosids</taxon>
        <taxon>malvids</taxon>
        <taxon>Brassicales</taxon>
        <taxon>Brassicaceae</taxon>
        <taxon>Brassiceae</taxon>
        <taxon>Brassica</taxon>
    </lineage>
</organism>
<name>A0A8X7WGA7_BRACI</name>
<dbReference type="OrthoDB" id="1727818at2759"/>
<feature type="region of interest" description="Disordered" evidence="1">
    <location>
        <begin position="100"/>
        <end position="119"/>
    </location>
</feature>
<feature type="domain" description="Reverse transcriptase zinc-binding" evidence="2">
    <location>
        <begin position="1"/>
        <end position="64"/>
    </location>
</feature>
<dbReference type="Proteomes" id="UP000886595">
    <property type="component" value="Unassembled WGS sequence"/>
</dbReference>
<dbReference type="EMBL" id="JAAMPC010000001">
    <property type="protein sequence ID" value="KAG2330378.1"/>
    <property type="molecule type" value="Genomic_DNA"/>
</dbReference>
<comment type="caution">
    <text evidence="3">The sequence shown here is derived from an EMBL/GenBank/DDBJ whole genome shotgun (WGS) entry which is preliminary data.</text>
</comment>
<evidence type="ECO:0000259" key="2">
    <source>
        <dbReference type="Pfam" id="PF13966"/>
    </source>
</evidence>
<dbReference type="AlphaFoldDB" id="A0A8X7WGA7"/>
<sequence>MIWKLKTSHKIKHFLWQALSDSIATCSRLADRHCGTDRLCPRCGTEEETINHCLFSCPPATQTWALSDIPSSPGSFPSSSLVENFDYLLLRAKASGAPDTKRESIQWEGNPAPGHRKSCDTRRRRMACGADISSERVIISAVPSGCIVGDKLKFLRGRFCF</sequence>
<evidence type="ECO:0000313" key="3">
    <source>
        <dbReference type="EMBL" id="KAG2330378.1"/>
    </source>
</evidence>
<evidence type="ECO:0000256" key="1">
    <source>
        <dbReference type="SAM" id="MobiDB-lite"/>
    </source>
</evidence>
<keyword evidence="4" id="KW-1185">Reference proteome</keyword>
<protein>
    <recommendedName>
        <fullName evidence="2">Reverse transcriptase zinc-binding domain-containing protein</fullName>
    </recommendedName>
</protein>
<proteinExistence type="predicted"/>
<dbReference type="InterPro" id="IPR026960">
    <property type="entry name" value="RVT-Znf"/>
</dbReference>
<reference evidence="3 4" key="1">
    <citation type="submission" date="2020-02" db="EMBL/GenBank/DDBJ databases">
        <authorList>
            <person name="Ma Q."/>
            <person name="Huang Y."/>
            <person name="Song X."/>
            <person name="Pei D."/>
        </authorList>
    </citation>
    <scope>NUCLEOTIDE SEQUENCE [LARGE SCALE GENOMIC DNA]</scope>
    <source>
        <strain evidence="3">Sxm20200214</strain>
        <tissue evidence="3">Leaf</tissue>
    </source>
</reference>
<accession>A0A8X7WGA7</accession>
<evidence type="ECO:0000313" key="4">
    <source>
        <dbReference type="Proteomes" id="UP000886595"/>
    </source>
</evidence>
<dbReference type="Pfam" id="PF13966">
    <property type="entry name" value="zf-RVT"/>
    <property type="match status" value="1"/>
</dbReference>
<gene>
    <name evidence="3" type="ORF">Bca52824_001558</name>
</gene>